<evidence type="ECO:0000313" key="2">
    <source>
        <dbReference type="Proteomes" id="UP000053097"/>
    </source>
</evidence>
<reference evidence="1 2" key="1">
    <citation type="journal article" date="2014" name="Curr. Biol.">
        <title>The genome of the clonal raider ant Cerapachys biroi.</title>
        <authorList>
            <person name="Oxley P.R."/>
            <person name="Ji L."/>
            <person name="Fetter-Pruneda I."/>
            <person name="McKenzie S.K."/>
            <person name="Li C."/>
            <person name="Hu H."/>
            <person name="Zhang G."/>
            <person name="Kronauer D.J."/>
        </authorList>
    </citation>
    <scope>NUCLEOTIDE SEQUENCE [LARGE SCALE GENOMIC DNA]</scope>
</reference>
<dbReference type="AlphaFoldDB" id="A0A026WP21"/>
<proteinExistence type="predicted"/>
<name>A0A026WP21_OOCBI</name>
<keyword evidence="2" id="KW-1185">Reference proteome</keyword>
<sequence length="111" mass="11970">MLKFHTVIAPIVAGLSQNPVSTAALQSEGPMTGKRRGALNSVYKRQPIARVVRKNTAGSACQTDCRTVKVSCGYSPDEQLFLIVHPPGHHSGSCKMENYDQYLEAIAIGAK</sequence>
<dbReference type="EMBL" id="KK107139">
    <property type="protein sequence ID" value="EZA57693.1"/>
    <property type="molecule type" value="Genomic_DNA"/>
</dbReference>
<protein>
    <submittedName>
        <fullName evidence="1">Uncharacterized protein</fullName>
    </submittedName>
</protein>
<accession>A0A026WP21</accession>
<organism evidence="1 2">
    <name type="scientific">Ooceraea biroi</name>
    <name type="common">Clonal raider ant</name>
    <name type="synonym">Cerapachys biroi</name>
    <dbReference type="NCBI Taxonomy" id="2015173"/>
    <lineage>
        <taxon>Eukaryota</taxon>
        <taxon>Metazoa</taxon>
        <taxon>Ecdysozoa</taxon>
        <taxon>Arthropoda</taxon>
        <taxon>Hexapoda</taxon>
        <taxon>Insecta</taxon>
        <taxon>Pterygota</taxon>
        <taxon>Neoptera</taxon>
        <taxon>Endopterygota</taxon>
        <taxon>Hymenoptera</taxon>
        <taxon>Apocrita</taxon>
        <taxon>Aculeata</taxon>
        <taxon>Formicoidea</taxon>
        <taxon>Formicidae</taxon>
        <taxon>Dorylinae</taxon>
        <taxon>Ooceraea</taxon>
    </lineage>
</organism>
<gene>
    <name evidence="1" type="ORF">X777_00793</name>
</gene>
<dbReference type="Proteomes" id="UP000053097">
    <property type="component" value="Unassembled WGS sequence"/>
</dbReference>
<evidence type="ECO:0000313" key="1">
    <source>
        <dbReference type="EMBL" id="EZA57693.1"/>
    </source>
</evidence>